<evidence type="ECO:0000259" key="1">
    <source>
        <dbReference type="Pfam" id="PF00561"/>
    </source>
</evidence>
<gene>
    <name evidence="2" type="ORF">PPSIR1_06708</name>
</gene>
<dbReference type="InterPro" id="IPR029058">
    <property type="entry name" value="AB_hydrolase_fold"/>
</dbReference>
<proteinExistence type="predicted"/>
<dbReference type="ESTHER" id="9delt-a6gdj5">
    <property type="family name" value="MEST-like"/>
</dbReference>
<dbReference type="RefSeq" id="WP_006974785.1">
    <property type="nucleotide sequence ID" value="NZ_ABCS01000074.1"/>
</dbReference>
<evidence type="ECO:0000313" key="3">
    <source>
        <dbReference type="Proteomes" id="UP000005801"/>
    </source>
</evidence>
<dbReference type="eggNOG" id="COG0596">
    <property type="taxonomic scope" value="Bacteria"/>
</dbReference>
<dbReference type="Proteomes" id="UP000005801">
    <property type="component" value="Unassembled WGS sequence"/>
</dbReference>
<dbReference type="PANTHER" id="PTHR43798">
    <property type="entry name" value="MONOACYLGLYCEROL LIPASE"/>
    <property type="match status" value="1"/>
</dbReference>
<reference evidence="2 3" key="1">
    <citation type="submission" date="2007-06" db="EMBL/GenBank/DDBJ databases">
        <authorList>
            <person name="Shimkets L."/>
            <person name="Ferriera S."/>
            <person name="Johnson J."/>
            <person name="Kravitz S."/>
            <person name="Beeson K."/>
            <person name="Sutton G."/>
            <person name="Rogers Y.-H."/>
            <person name="Friedman R."/>
            <person name="Frazier M."/>
            <person name="Venter J.C."/>
        </authorList>
    </citation>
    <scope>NUCLEOTIDE SEQUENCE [LARGE SCALE GENOMIC DNA]</scope>
    <source>
        <strain evidence="2 3">SIR-1</strain>
    </source>
</reference>
<dbReference type="GO" id="GO:0046464">
    <property type="term" value="P:acylglycerol catabolic process"/>
    <property type="evidence" value="ECO:0007669"/>
    <property type="project" value="TreeGrafter"/>
</dbReference>
<dbReference type="Pfam" id="PF00561">
    <property type="entry name" value="Abhydrolase_1"/>
    <property type="match status" value="1"/>
</dbReference>
<feature type="domain" description="AB hydrolase-1" evidence="1">
    <location>
        <begin position="39"/>
        <end position="290"/>
    </location>
</feature>
<protein>
    <submittedName>
        <fullName evidence="2">Probable epoxide hydrolase</fullName>
    </submittedName>
</protein>
<keyword evidence="3" id="KW-1185">Reference proteome</keyword>
<dbReference type="InterPro" id="IPR050266">
    <property type="entry name" value="AB_hydrolase_sf"/>
</dbReference>
<dbReference type="PANTHER" id="PTHR43798:SF33">
    <property type="entry name" value="HYDROLASE, PUTATIVE (AFU_ORTHOLOGUE AFUA_2G14860)-RELATED"/>
    <property type="match status" value="1"/>
</dbReference>
<keyword evidence="2" id="KW-0378">Hydrolase</keyword>
<dbReference type="GO" id="GO:0016020">
    <property type="term" value="C:membrane"/>
    <property type="evidence" value="ECO:0007669"/>
    <property type="project" value="TreeGrafter"/>
</dbReference>
<dbReference type="GO" id="GO:0047372">
    <property type="term" value="F:monoacylglycerol lipase activity"/>
    <property type="evidence" value="ECO:0007669"/>
    <property type="project" value="TreeGrafter"/>
</dbReference>
<dbReference type="SUPFAM" id="SSF53474">
    <property type="entry name" value="alpha/beta-Hydrolases"/>
    <property type="match status" value="1"/>
</dbReference>
<dbReference type="EMBL" id="ABCS01000074">
    <property type="protein sequence ID" value="EDM76038.1"/>
    <property type="molecule type" value="Genomic_DNA"/>
</dbReference>
<dbReference type="AlphaFoldDB" id="A6GDJ5"/>
<dbReference type="OrthoDB" id="9799989at2"/>
<organism evidence="2 3">
    <name type="scientific">Plesiocystis pacifica SIR-1</name>
    <dbReference type="NCBI Taxonomy" id="391625"/>
    <lineage>
        <taxon>Bacteria</taxon>
        <taxon>Pseudomonadati</taxon>
        <taxon>Myxococcota</taxon>
        <taxon>Polyangia</taxon>
        <taxon>Nannocystales</taxon>
        <taxon>Nannocystaceae</taxon>
        <taxon>Plesiocystis</taxon>
    </lineage>
</organism>
<comment type="caution">
    <text evidence="2">The sequence shown here is derived from an EMBL/GenBank/DDBJ whole genome shotgun (WGS) entry which is preliminary data.</text>
</comment>
<evidence type="ECO:0000313" key="2">
    <source>
        <dbReference type="EMBL" id="EDM76038.1"/>
    </source>
</evidence>
<name>A6GDJ5_9BACT</name>
<sequence>MTSTADWRGRGVERAYLGHRIFVVDSGPPPNPAAGADSVVVLIHGFPTASWDWAPIWDALASEHRLLALDLLGFGFSAKPRGHGYSILEQADLVEALIRDRLAPEALDRGVHVLAHDYGDTVAQELLARHDAGHLAAPMRSLALLNGGLFPETHQARIIQKLLLSPLGPLVSRLTTKASFGRAFARVFGPDTQPSAAEIDAFWSLIDLERGQLNSHLLIRYMPERIEHRARWVGALVDAQLPIAIINGSVDPVSGAHMVARYRELLAEPIAAGRDTIVELPRIGHYPQVEDPEGVLSAYRAFVNASVSAESP</sequence>
<dbReference type="InterPro" id="IPR000073">
    <property type="entry name" value="AB_hydrolase_1"/>
</dbReference>
<dbReference type="STRING" id="391625.PPSIR1_06708"/>
<dbReference type="Gene3D" id="3.40.50.1820">
    <property type="entry name" value="alpha/beta hydrolase"/>
    <property type="match status" value="1"/>
</dbReference>
<accession>A6GDJ5</accession>